<dbReference type="Proteomes" id="UP000828390">
    <property type="component" value="Unassembled WGS sequence"/>
</dbReference>
<evidence type="ECO:0000313" key="1">
    <source>
        <dbReference type="EMBL" id="KAH3819405.1"/>
    </source>
</evidence>
<comment type="caution">
    <text evidence="1">The sequence shown here is derived from an EMBL/GenBank/DDBJ whole genome shotgun (WGS) entry which is preliminary data.</text>
</comment>
<protein>
    <submittedName>
        <fullName evidence="1">Uncharacterized protein</fullName>
    </submittedName>
</protein>
<sequence>MASIKDGLLSPSNGELHFNRMTNCGTIMVDQDKLGVIILICPAYRNIKCT</sequence>
<reference evidence="1" key="1">
    <citation type="journal article" date="2019" name="bioRxiv">
        <title>The Genome of the Zebra Mussel, Dreissena polymorpha: A Resource for Invasive Species Research.</title>
        <authorList>
            <person name="McCartney M.A."/>
            <person name="Auch B."/>
            <person name="Kono T."/>
            <person name="Mallez S."/>
            <person name="Zhang Y."/>
            <person name="Obille A."/>
            <person name="Becker A."/>
            <person name="Abrahante J.E."/>
            <person name="Garbe J."/>
            <person name="Badalamenti J.P."/>
            <person name="Herman A."/>
            <person name="Mangelson H."/>
            <person name="Liachko I."/>
            <person name="Sullivan S."/>
            <person name="Sone E.D."/>
            <person name="Koren S."/>
            <person name="Silverstein K.A.T."/>
            <person name="Beckman K.B."/>
            <person name="Gohl D.M."/>
        </authorList>
    </citation>
    <scope>NUCLEOTIDE SEQUENCE</scope>
    <source>
        <strain evidence="1">Duluth1</strain>
        <tissue evidence="1">Whole animal</tissue>
    </source>
</reference>
<accession>A0A9D4GQ87</accession>
<proteinExistence type="predicted"/>
<name>A0A9D4GQ87_DREPO</name>
<reference evidence="1" key="2">
    <citation type="submission" date="2020-11" db="EMBL/GenBank/DDBJ databases">
        <authorList>
            <person name="McCartney M.A."/>
            <person name="Auch B."/>
            <person name="Kono T."/>
            <person name="Mallez S."/>
            <person name="Becker A."/>
            <person name="Gohl D.M."/>
            <person name="Silverstein K.A.T."/>
            <person name="Koren S."/>
            <person name="Bechman K.B."/>
            <person name="Herman A."/>
            <person name="Abrahante J.E."/>
            <person name="Garbe J."/>
        </authorList>
    </citation>
    <scope>NUCLEOTIDE SEQUENCE</scope>
    <source>
        <strain evidence="1">Duluth1</strain>
        <tissue evidence="1">Whole animal</tissue>
    </source>
</reference>
<dbReference type="EMBL" id="JAIWYP010000005">
    <property type="protein sequence ID" value="KAH3819405.1"/>
    <property type="molecule type" value="Genomic_DNA"/>
</dbReference>
<keyword evidence="2" id="KW-1185">Reference proteome</keyword>
<dbReference type="AlphaFoldDB" id="A0A9D4GQ87"/>
<gene>
    <name evidence="1" type="ORF">DPMN_121138</name>
</gene>
<evidence type="ECO:0000313" key="2">
    <source>
        <dbReference type="Proteomes" id="UP000828390"/>
    </source>
</evidence>
<organism evidence="1 2">
    <name type="scientific">Dreissena polymorpha</name>
    <name type="common">Zebra mussel</name>
    <name type="synonym">Mytilus polymorpha</name>
    <dbReference type="NCBI Taxonomy" id="45954"/>
    <lineage>
        <taxon>Eukaryota</taxon>
        <taxon>Metazoa</taxon>
        <taxon>Spiralia</taxon>
        <taxon>Lophotrochozoa</taxon>
        <taxon>Mollusca</taxon>
        <taxon>Bivalvia</taxon>
        <taxon>Autobranchia</taxon>
        <taxon>Heteroconchia</taxon>
        <taxon>Euheterodonta</taxon>
        <taxon>Imparidentia</taxon>
        <taxon>Neoheterodontei</taxon>
        <taxon>Myida</taxon>
        <taxon>Dreissenoidea</taxon>
        <taxon>Dreissenidae</taxon>
        <taxon>Dreissena</taxon>
    </lineage>
</organism>